<protein>
    <submittedName>
        <fullName evidence="2">Uncharacterized protein</fullName>
    </submittedName>
</protein>
<dbReference type="EMBL" id="JANPWB010000015">
    <property type="protein sequence ID" value="KAJ1091755.1"/>
    <property type="molecule type" value="Genomic_DNA"/>
</dbReference>
<organism evidence="2 3">
    <name type="scientific">Pleurodeles waltl</name>
    <name type="common">Iberian ribbed newt</name>
    <dbReference type="NCBI Taxonomy" id="8319"/>
    <lineage>
        <taxon>Eukaryota</taxon>
        <taxon>Metazoa</taxon>
        <taxon>Chordata</taxon>
        <taxon>Craniata</taxon>
        <taxon>Vertebrata</taxon>
        <taxon>Euteleostomi</taxon>
        <taxon>Amphibia</taxon>
        <taxon>Batrachia</taxon>
        <taxon>Caudata</taxon>
        <taxon>Salamandroidea</taxon>
        <taxon>Salamandridae</taxon>
        <taxon>Pleurodelinae</taxon>
        <taxon>Pleurodeles</taxon>
    </lineage>
</organism>
<gene>
    <name evidence="2" type="ORF">NDU88_004872</name>
</gene>
<dbReference type="AlphaFoldDB" id="A0AAV7LJL9"/>
<sequence>MKIQGELQNTGYWLENARSELAASDVGWQAPRPLVNGSSCAAWLLSSEMALPPATTWGAEFKLVAECSVGGAGPTWNSVTEGGSAAAVWPRLTATAWYLCEGPSWNAASRPPEEIDTSPALCGENTREPLQANARLCPPVRVFVPEKQSPGFRGLSGAPGGGRGPGRACPKCRRDAAY</sequence>
<keyword evidence="3" id="KW-1185">Reference proteome</keyword>
<evidence type="ECO:0000313" key="3">
    <source>
        <dbReference type="Proteomes" id="UP001066276"/>
    </source>
</evidence>
<feature type="region of interest" description="Disordered" evidence="1">
    <location>
        <begin position="148"/>
        <end position="178"/>
    </location>
</feature>
<accession>A0AAV7LJL9</accession>
<proteinExistence type="predicted"/>
<name>A0AAV7LJL9_PLEWA</name>
<evidence type="ECO:0000256" key="1">
    <source>
        <dbReference type="SAM" id="MobiDB-lite"/>
    </source>
</evidence>
<evidence type="ECO:0000313" key="2">
    <source>
        <dbReference type="EMBL" id="KAJ1091755.1"/>
    </source>
</evidence>
<dbReference type="Proteomes" id="UP001066276">
    <property type="component" value="Chromosome 11"/>
</dbReference>
<comment type="caution">
    <text evidence="2">The sequence shown here is derived from an EMBL/GenBank/DDBJ whole genome shotgun (WGS) entry which is preliminary data.</text>
</comment>
<reference evidence="2" key="1">
    <citation type="journal article" date="2022" name="bioRxiv">
        <title>Sequencing and chromosome-scale assembly of the giantPleurodeles waltlgenome.</title>
        <authorList>
            <person name="Brown T."/>
            <person name="Elewa A."/>
            <person name="Iarovenko S."/>
            <person name="Subramanian E."/>
            <person name="Araus A.J."/>
            <person name="Petzold A."/>
            <person name="Susuki M."/>
            <person name="Suzuki K.-i.T."/>
            <person name="Hayashi T."/>
            <person name="Toyoda A."/>
            <person name="Oliveira C."/>
            <person name="Osipova E."/>
            <person name="Leigh N.D."/>
            <person name="Simon A."/>
            <person name="Yun M.H."/>
        </authorList>
    </citation>
    <scope>NUCLEOTIDE SEQUENCE</scope>
    <source>
        <strain evidence="2">20211129_DDA</strain>
        <tissue evidence="2">Liver</tissue>
    </source>
</reference>